<name>G0R3M9_ICHMU</name>
<feature type="binding site" evidence="12">
    <location>
        <position position="242"/>
    </location>
    <ligand>
        <name>Mg(2+)</name>
        <dbReference type="ChEBI" id="CHEBI:18420"/>
    </ligand>
</feature>
<dbReference type="SUPFAM" id="SSF56529">
    <property type="entry name" value="FAH"/>
    <property type="match status" value="1"/>
</dbReference>
<evidence type="ECO:0000256" key="9">
    <source>
        <dbReference type="ARBA" id="ARBA00023232"/>
    </source>
</evidence>
<dbReference type="AlphaFoldDB" id="G0R3M9"/>
<dbReference type="PANTHER" id="PTHR43069">
    <property type="entry name" value="FUMARYLACETOACETASE"/>
    <property type="match status" value="1"/>
</dbReference>
<evidence type="ECO:0000256" key="3">
    <source>
        <dbReference type="ARBA" id="ARBA00012094"/>
    </source>
</evidence>
<dbReference type="eggNOG" id="KOG2843">
    <property type="taxonomic scope" value="Eukaryota"/>
</dbReference>
<feature type="domain" description="Fumarylacetoacetase-like C-terminal" evidence="14">
    <location>
        <begin position="134"/>
        <end position="281"/>
    </location>
</feature>
<dbReference type="OMA" id="FIELTWG"/>
<keyword evidence="6 12" id="KW-0106">Calcium</keyword>
<dbReference type="InterPro" id="IPR005959">
    <property type="entry name" value="Fumarylacetoacetase"/>
</dbReference>
<evidence type="ECO:0000256" key="11">
    <source>
        <dbReference type="PIRSR" id="PIRSR605959-2"/>
    </source>
</evidence>
<keyword evidence="8 13" id="KW-0828">Tyrosine catabolism</keyword>
<evidence type="ECO:0000256" key="6">
    <source>
        <dbReference type="ARBA" id="ARBA00022837"/>
    </source>
</evidence>
<feature type="binding site" evidence="12">
    <location>
        <position position="242"/>
    </location>
    <ligand>
        <name>Ca(2+)</name>
        <dbReference type="ChEBI" id="CHEBI:29108"/>
    </ligand>
</feature>
<feature type="binding site" evidence="12">
    <location>
        <position position="207"/>
    </location>
    <ligand>
        <name>Ca(2+)</name>
        <dbReference type="ChEBI" id="CHEBI:29108"/>
    </ligand>
</feature>
<comment type="cofactor">
    <cofactor evidence="13">
        <name>Mg(2+)</name>
        <dbReference type="ChEBI" id="CHEBI:18420"/>
    </cofactor>
    <cofactor evidence="13">
        <name>Ca(2+)</name>
        <dbReference type="ChEBI" id="CHEBI:29108"/>
    </cofactor>
</comment>
<dbReference type="InParanoid" id="G0R3M9"/>
<evidence type="ECO:0000256" key="2">
    <source>
        <dbReference type="ARBA" id="ARBA00010211"/>
    </source>
</evidence>
<keyword evidence="7 12" id="KW-0460">Magnesium</keyword>
<feature type="domain" description="Fumarylacetoacetase N-terminal" evidence="15">
    <location>
        <begin position="20"/>
        <end position="126"/>
    </location>
</feature>
<dbReference type="InterPro" id="IPR036462">
    <property type="entry name" value="Fumarylacetoacetase_N_sf"/>
</dbReference>
<dbReference type="GO" id="GO:0006572">
    <property type="term" value="P:L-tyrosine catabolic process"/>
    <property type="evidence" value="ECO:0007669"/>
    <property type="project" value="UniProtKB-UniRule"/>
</dbReference>
<keyword evidence="17" id="KW-1185">Reference proteome</keyword>
<sequence length="295" mass="34042">MENINQTWFQFPSDTDFTYHNIPFGVFSTKKDPEDARPATRVGDYLIDLRELEINNLLIGEQYKSLNRKIFQSRTLNDFMSLTRSDWREVRKTIQQLLHLGSELDKNLELRKKLFFHINDIIMHLPAHIQDYTDFYSSKNHAYNIGVMFRGKDNALQPNWTHLPVGYHGRASTVVVSGTSIHRPRGQTKAPTAEKPSFTECKRLDFELEIGAFIGGKPNKLGEPINVNEAENRIFGIVLMNDWSARDIQNWEYVPLGPFLAENFGTTISPWVVTLDALESFKIDLPKQDPEPFLI</sequence>
<evidence type="ECO:0000259" key="15">
    <source>
        <dbReference type="Pfam" id="PF09298"/>
    </source>
</evidence>
<comment type="catalytic activity">
    <reaction evidence="13">
        <text>4-fumarylacetoacetate + H2O = acetoacetate + fumarate + H(+)</text>
        <dbReference type="Rhea" id="RHEA:10244"/>
        <dbReference type="ChEBI" id="CHEBI:13705"/>
        <dbReference type="ChEBI" id="CHEBI:15377"/>
        <dbReference type="ChEBI" id="CHEBI:15378"/>
        <dbReference type="ChEBI" id="CHEBI:18034"/>
        <dbReference type="ChEBI" id="CHEBI:29806"/>
        <dbReference type="EC" id="3.7.1.2"/>
    </reaction>
</comment>
<feature type="binding site" evidence="12">
    <location>
        <position position="209"/>
    </location>
    <ligand>
        <name>Ca(2+)</name>
        <dbReference type="ChEBI" id="CHEBI:29108"/>
    </ligand>
</feature>
<comment type="pathway">
    <text evidence="1 13">Amino-acid degradation; L-phenylalanine degradation; acetoacetate and fumarate from L-phenylalanine: step 6/6.</text>
</comment>
<dbReference type="GeneID" id="14903988"/>
<keyword evidence="5 13" id="KW-0378">Hydrolase</keyword>
<dbReference type="SUPFAM" id="SSF63433">
    <property type="entry name" value="Fumarylacetoacetate hydrolase, FAH, N-terminal domain"/>
    <property type="match status" value="1"/>
</dbReference>
<evidence type="ECO:0000256" key="13">
    <source>
        <dbReference type="RuleBase" id="RU366008"/>
    </source>
</evidence>
<evidence type="ECO:0000259" key="14">
    <source>
        <dbReference type="Pfam" id="PF01557"/>
    </source>
</evidence>
<dbReference type="GO" id="GO:1902000">
    <property type="term" value="P:homogentisate catabolic process"/>
    <property type="evidence" value="ECO:0007669"/>
    <property type="project" value="TreeGrafter"/>
</dbReference>
<dbReference type="GO" id="GO:0046872">
    <property type="term" value="F:metal ion binding"/>
    <property type="evidence" value="ECO:0007669"/>
    <property type="project" value="UniProtKB-UniRule"/>
</dbReference>
<organism evidence="16 17">
    <name type="scientific">Ichthyophthirius multifiliis</name>
    <name type="common">White spot disease agent</name>
    <name type="synonym">Ich</name>
    <dbReference type="NCBI Taxonomy" id="5932"/>
    <lineage>
        <taxon>Eukaryota</taxon>
        <taxon>Sar</taxon>
        <taxon>Alveolata</taxon>
        <taxon>Ciliophora</taxon>
        <taxon>Intramacronucleata</taxon>
        <taxon>Oligohymenophorea</taxon>
        <taxon>Hymenostomatida</taxon>
        <taxon>Ophryoglenina</taxon>
        <taxon>Ichthyophthirius</taxon>
    </lineage>
</organism>
<dbReference type="PANTHER" id="PTHR43069:SF2">
    <property type="entry name" value="FUMARYLACETOACETASE"/>
    <property type="match status" value="1"/>
</dbReference>
<dbReference type="EC" id="3.7.1.2" evidence="3 13"/>
<dbReference type="Proteomes" id="UP000008983">
    <property type="component" value="Unassembled WGS sequence"/>
</dbReference>
<gene>
    <name evidence="16" type="ORF">IMG5_186640</name>
</gene>
<evidence type="ECO:0000313" key="16">
    <source>
        <dbReference type="EMBL" id="EGR27912.1"/>
    </source>
</evidence>
<comment type="similarity">
    <text evidence="2 13">Belongs to the FAH family.</text>
</comment>
<evidence type="ECO:0000256" key="10">
    <source>
        <dbReference type="PIRSR" id="PIRSR605959-1"/>
    </source>
</evidence>
<feature type="binding site" evidence="12">
    <location>
        <position position="266"/>
    </location>
    <ligand>
        <name>Mg(2+)</name>
        <dbReference type="ChEBI" id="CHEBI:18420"/>
    </ligand>
</feature>
<keyword evidence="4 12" id="KW-0479">Metal-binding</keyword>
<evidence type="ECO:0000256" key="1">
    <source>
        <dbReference type="ARBA" id="ARBA00004782"/>
    </source>
</evidence>
<dbReference type="GO" id="GO:0006559">
    <property type="term" value="P:L-phenylalanine catabolic process"/>
    <property type="evidence" value="ECO:0007669"/>
    <property type="project" value="UniProtKB-UniRule"/>
</dbReference>
<feature type="binding site" evidence="11">
    <location>
        <position position="136"/>
    </location>
    <ligand>
        <name>substrate</name>
    </ligand>
</feature>
<feature type="binding site" evidence="11">
    <location>
        <position position="249"/>
    </location>
    <ligand>
        <name>substrate</name>
    </ligand>
</feature>
<evidence type="ECO:0000256" key="4">
    <source>
        <dbReference type="ARBA" id="ARBA00022723"/>
    </source>
</evidence>
<dbReference type="InterPro" id="IPR011234">
    <property type="entry name" value="Fumarylacetoacetase-like_C"/>
</dbReference>
<proteinExistence type="inferred from homology"/>
<feature type="active site" description="Proton acceptor" evidence="10">
    <location>
        <position position="141"/>
    </location>
</feature>
<protein>
    <recommendedName>
        <fullName evidence="3 13">Fumarylacetoacetase</fullName>
        <ecNumber evidence="3 13">3.7.1.2</ecNumber>
    </recommendedName>
    <alternativeName>
        <fullName evidence="13">Fumarylacetoacetate hydrolase</fullName>
    </alternativeName>
</protein>
<dbReference type="Gene3D" id="3.90.850.10">
    <property type="entry name" value="Fumarylacetoacetase-like, C-terminal domain"/>
    <property type="match status" value="1"/>
</dbReference>
<feature type="binding site" evidence="11">
    <location>
        <position position="150"/>
    </location>
    <ligand>
        <name>substrate</name>
    </ligand>
</feature>
<dbReference type="Pfam" id="PF01557">
    <property type="entry name" value="FAA_hydrolase"/>
    <property type="match status" value="1"/>
</dbReference>
<evidence type="ECO:0000256" key="5">
    <source>
        <dbReference type="ARBA" id="ARBA00022801"/>
    </source>
</evidence>
<dbReference type="RefSeq" id="XP_004027257.1">
    <property type="nucleotide sequence ID" value="XM_004027208.1"/>
</dbReference>
<evidence type="ECO:0000256" key="8">
    <source>
        <dbReference type="ARBA" id="ARBA00022878"/>
    </source>
</evidence>
<evidence type="ECO:0000256" key="7">
    <source>
        <dbReference type="ARBA" id="ARBA00022842"/>
    </source>
</evidence>
<dbReference type="UniPathway" id="UPA00139">
    <property type="reaction ID" value="UER00341"/>
</dbReference>
<dbReference type="NCBIfam" id="TIGR01266">
    <property type="entry name" value="fum_ac_acetase"/>
    <property type="match status" value="1"/>
</dbReference>
<dbReference type="EMBL" id="GL984310">
    <property type="protein sequence ID" value="EGR27912.1"/>
    <property type="molecule type" value="Genomic_DNA"/>
</dbReference>
<accession>G0R3M9</accession>
<feature type="binding site" evidence="12">
    <location>
        <position position="134"/>
    </location>
    <ligand>
        <name>Ca(2+)</name>
        <dbReference type="ChEBI" id="CHEBI:29108"/>
    </ligand>
</feature>
<dbReference type="STRING" id="857967.G0R3M9"/>
<dbReference type="Gene3D" id="2.30.30.230">
    <property type="entry name" value="Fumarylacetoacetase, N-terminal domain"/>
    <property type="match status" value="1"/>
</dbReference>
<reference evidence="16 17" key="1">
    <citation type="submission" date="2011-07" db="EMBL/GenBank/DDBJ databases">
        <authorList>
            <person name="Coyne R."/>
            <person name="Brami D."/>
            <person name="Johnson J."/>
            <person name="Hostetler J."/>
            <person name="Hannick L."/>
            <person name="Clark T."/>
            <person name="Cassidy-Hanley D."/>
            <person name="Inman J."/>
        </authorList>
    </citation>
    <scope>NUCLEOTIDE SEQUENCE [LARGE SCALE GENOMIC DNA]</scope>
    <source>
        <strain evidence="16 17">G5</strain>
    </source>
</reference>
<dbReference type="Pfam" id="PF09298">
    <property type="entry name" value="FAA_hydrolase_N"/>
    <property type="match status" value="1"/>
</dbReference>
<dbReference type="InterPro" id="IPR036663">
    <property type="entry name" value="Fumarylacetoacetase_C_sf"/>
</dbReference>
<feature type="binding site" evidence="11">
    <location>
        <position position="253"/>
    </location>
    <ligand>
        <name>substrate</name>
    </ligand>
</feature>
<evidence type="ECO:0000313" key="17">
    <source>
        <dbReference type="Proteomes" id="UP000008983"/>
    </source>
</evidence>
<dbReference type="InterPro" id="IPR015377">
    <property type="entry name" value="Fumarylacetoacetase_N"/>
</dbReference>
<dbReference type="OrthoDB" id="9971669at2759"/>
<dbReference type="GO" id="GO:0004334">
    <property type="term" value="F:fumarylacetoacetase activity"/>
    <property type="evidence" value="ECO:0007669"/>
    <property type="project" value="UniProtKB-UniRule"/>
</dbReference>
<evidence type="ECO:0000256" key="12">
    <source>
        <dbReference type="PIRSR" id="PIRSR605959-3"/>
    </source>
</evidence>
<keyword evidence="9 13" id="KW-0585">Phenylalanine catabolism</keyword>